<dbReference type="Gene3D" id="1.10.443.10">
    <property type="entry name" value="Intergrase catalytic core"/>
    <property type="match status" value="1"/>
</dbReference>
<evidence type="ECO:0000313" key="2">
    <source>
        <dbReference type="EMBL" id="RAS64365.1"/>
    </source>
</evidence>
<dbReference type="InterPro" id="IPR013762">
    <property type="entry name" value="Integrase-like_cat_sf"/>
</dbReference>
<dbReference type="RefSeq" id="WP_112403846.1">
    <property type="nucleotide sequence ID" value="NZ_QLTR01000010.1"/>
</dbReference>
<accession>A0A329E9C5</accession>
<keyword evidence="1" id="KW-0233">DNA recombination</keyword>
<evidence type="ECO:0000256" key="1">
    <source>
        <dbReference type="ARBA" id="ARBA00023172"/>
    </source>
</evidence>
<proteinExistence type="predicted"/>
<dbReference type="Proteomes" id="UP000248729">
    <property type="component" value="Unassembled WGS sequence"/>
</dbReference>
<dbReference type="GO" id="GO:0015074">
    <property type="term" value="P:DNA integration"/>
    <property type="evidence" value="ECO:0007669"/>
    <property type="project" value="InterPro"/>
</dbReference>
<gene>
    <name evidence="2" type="ORF">DET48_110151</name>
</gene>
<name>A0A329E9C5_VIBDI</name>
<evidence type="ECO:0000313" key="3">
    <source>
        <dbReference type="Proteomes" id="UP000248729"/>
    </source>
</evidence>
<dbReference type="SUPFAM" id="SSF56349">
    <property type="entry name" value="DNA breaking-rejoining enzymes"/>
    <property type="match status" value="1"/>
</dbReference>
<sequence length="932" mass="108131">MSRRDNLLLAGAVQRHFEQLGKNCAYLEDLLWLLERWNIVDHCERRLIQADIRCARKIIATVPTGKQRHYKQALNDILFYLQDACHWRLPEQEQVAIRDTEYGWFESIAKQSQKAHQIFESFQQQKKQYFVDRGTLSPAFIALMIGFEIAPLSLRHIGCILNDITSITSERPIPRLRLTHQNTSKDELRVTHYHLPLTSYRLLSDYYAQSSKHISESMLFKQLSKWLVDHGLSQATRAEWSKRFQITWYLHHYLPPILLKDLANPERHVSLPLNIQSSRHQLSEIYTIDWDANWFMGAIQSKNKHAWPHKLLLKSHASQKKPPLPPRWDANNLLPRLLYDYTQQLLTHGGVKKSTLAVSSIIKYTQLEHILNLYPLTYAQAIDEASVNLWAKNIFDSLNGDALRQTFFYFLRFLSHQEQTDSIDLTLFTMPTTAPSVSAGRLDLIELDTLIQALITQNTTHPLRSLFTVIAALLGYFGMLRRGEVLRLRCQDVQFVPKTGLLTLFIANTKEGRTKSGLSRTVYTTIPSPYRKLFQVIKAIKEGTSLDCPLIGFDDEKYHSRQLYYLLPITRALKILFGTHMHFHHLRHSGVHIFMIQMLHFVSRTPENERGNTPLECEVLSQKSICTRFEYWLEGRSPDEANDGIFFDEVCKQIGHTNYTTTRWSYLHDIDWLLPIISTEHRPYTLRSYSHSELRYLLGLSSTSHNLARKLKTLRSNITYKMLGDKRIQPIQLTNSQLRSAIFGQSQQKIEQQSSLDHFRNWQNTIYLSTNTLIGFLFKAMQSNGCLELATLSKIWSQSCQHDIIPVGKKQRTALSKLPQVELSEGSQALQITLACNVKNARAFTSFFRHKDWAWLSCQFELTAHRNLNRARQITLLKEHFVQSGEAISVKNRSIGKTMLTITLHPKFSISNQTLMFTQQFIHSLQFNKDTL</sequence>
<comment type="caution">
    <text evidence="2">The sequence shown here is derived from an EMBL/GenBank/DDBJ whole genome shotgun (WGS) entry which is preliminary data.</text>
</comment>
<dbReference type="InterPro" id="IPR011010">
    <property type="entry name" value="DNA_brk_join_enz"/>
</dbReference>
<dbReference type="GO" id="GO:0003677">
    <property type="term" value="F:DNA binding"/>
    <property type="evidence" value="ECO:0007669"/>
    <property type="project" value="InterPro"/>
</dbReference>
<reference evidence="2 3" key="1">
    <citation type="submission" date="2018-06" db="EMBL/GenBank/DDBJ databases">
        <title>Freshwater and sediment microbial communities from various areas in North America, analyzing microbe dynamics in response to fracking.</title>
        <authorList>
            <person name="Lamendella R."/>
        </authorList>
    </citation>
    <scope>NUCLEOTIDE SEQUENCE [LARGE SCALE GENOMIC DNA]</scope>
    <source>
        <strain evidence="2 3">99A</strain>
    </source>
</reference>
<protein>
    <recommendedName>
        <fullName evidence="4">Phage integrase family protein</fullName>
    </recommendedName>
</protein>
<dbReference type="AlphaFoldDB" id="A0A329E9C5"/>
<dbReference type="EMBL" id="QLTR01000010">
    <property type="protein sequence ID" value="RAS64365.1"/>
    <property type="molecule type" value="Genomic_DNA"/>
</dbReference>
<evidence type="ECO:0008006" key="4">
    <source>
        <dbReference type="Google" id="ProtNLM"/>
    </source>
</evidence>
<dbReference type="GO" id="GO:0006310">
    <property type="term" value="P:DNA recombination"/>
    <property type="evidence" value="ECO:0007669"/>
    <property type="project" value="UniProtKB-KW"/>
</dbReference>
<organism evidence="2 3">
    <name type="scientific">Vibrio diazotrophicus</name>
    <dbReference type="NCBI Taxonomy" id="685"/>
    <lineage>
        <taxon>Bacteria</taxon>
        <taxon>Pseudomonadati</taxon>
        <taxon>Pseudomonadota</taxon>
        <taxon>Gammaproteobacteria</taxon>
        <taxon>Vibrionales</taxon>
        <taxon>Vibrionaceae</taxon>
        <taxon>Vibrio</taxon>
    </lineage>
</organism>